<feature type="region of interest" description="Disordered" evidence="2">
    <location>
        <begin position="1013"/>
        <end position="1051"/>
    </location>
</feature>
<comment type="catalytic activity">
    <reaction evidence="1">
        <text>ATP + H2O = ADP + phosphate + H(+)</text>
        <dbReference type="Rhea" id="RHEA:13065"/>
        <dbReference type="ChEBI" id="CHEBI:15377"/>
        <dbReference type="ChEBI" id="CHEBI:15378"/>
        <dbReference type="ChEBI" id="CHEBI:30616"/>
        <dbReference type="ChEBI" id="CHEBI:43474"/>
        <dbReference type="ChEBI" id="CHEBI:456216"/>
        <dbReference type="EC" id="5.6.2.3"/>
    </reaction>
</comment>
<accession>D7FSK0</accession>
<evidence type="ECO:0000313" key="6">
    <source>
        <dbReference type="EMBL" id="CBJ31141.1"/>
    </source>
</evidence>
<gene>
    <name evidence="6" type="ORF">Esi_0235_0039</name>
</gene>
<feature type="domain" description="Helitron helicase-like" evidence="4">
    <location>
        <begin position="440"/>
        <end position="663"/>
    </location>
</feature>
<feature type="region of interest" description="Disordered" evidence="2">
    <location>
        <begin position="935"/>
        <end position="957"/>
    </location>
</feature>
<evidence type="ECO:0000259" key="3">
    <source>
        <dbReference type="Pfam" id="PF05970"/>
    </source>
</evidence>
<dbReference type="PANTHER" id="PTHR47642">
    <property type="entry name" value="ATP-DEPENDENT DNA HELICASE"/>
    <property type="match status" value="1"/>
</dbReference>
<keyword evidence="1" id="KW-0067">ATP-binding</keyword>
<evidence type="ECO:0000259" key="4">
    <source>
        <dbReference type="Pfam" id="PF14214"/>
    </source>
</evidence>
<organism evidence="6 7">
    <name type="scientific">Ectocarpus siliculosus</name>
    <name type="common">Brown alga</name>
    <name type="synonym">Conferva siliculosa</name>
    <dbReference type="NCBI Taxonomy" id="2880"/>
    <lineage>
        <taxon>Eukaryota</taxon>
        <taxon>Sar</taxon>
        <taxon>Stramenopiles</taxon>
        <taxon>Ochrophyta</taxon>
        <taxon>PX clade</taxon>
        <taxon>Phaeophyceae</taxon>
        <taxon>Ectocarpales</taxon>
        <taxon>Ectocarpaceae</taxon>
        <taxon>Ectocarpus</taxon>
    </lineage>
</organism>
<sequence>MDGHDRPHMLDNIHHPSVLHKCLSDFTNHMVNSVRSTSCAICDRNCKSMDCKLVAAKDLPHKDILKADDKLLACSAVRGTFFNYPGDNSFPKLLDGLVLERLGFESTSPYRMQVCKECLQSLLKERIPEAALANGLWLGDFPEHLRSATFVEMIAASPVRVSGMVLALDELKTGSVSGSAKSQMRGTFTFYMQDAYGVQLWLPACDTDIAGSFTCALVGCKPNLAQLRRLLGARRQMVQDLLDFQLDRDNRLVGQHTLARQAQLAPENLDGYSNDGSIPKAVLDAILPVKDSTKAYSNARSTHAHGNREDDPTPDGGLESTNDGPTAPFVIETNAVVDTGDDLAVAGACKPNRLRDVGRAMQTASGGPSLAQAAAAQAAVLAGRPSPLGTDNALVLTHSGRMVSDFKNAGLFAGAYFDLFPHGVGGHLDRRPRPLTLKKWAQILVRRRDARFRKSRTFLYCVCALIFRREAIENARWKLTGRISPADSRTLAAVTPEDLADAAAAMENGRGNGSVLSDRAGIAALIKTMESVHPGASWTPHNKRSTRMIAISYIMQMGQPLIWMTINPADINSPIVVKMCGVDIDVSSKLKVNFPDYVDKLRLVANDPVASVDFFHNTIDGVLSCLLRFGASDGDGGILGRVKGYVGMTEEQKRLVLHRHLLVWVFGYNDFASFRDLMDRTPARYTELAQYLDNIIFNQGATLADITRVMHGGLEGISTLPVGDTCQTDPNHRHAKECLPTAPPTNCFPRDGEDRCPVHDQAYARLMYLDLAGITPGANLHKCNATCTKYNHLNSCSADIRRLHSHINSFNPVIQFAIRSNMDLKVLLRESDAKGILFYILNYCTKTEQTLDILLPLLVPVVERIRDEADRVDDKELAVRLVRSYLCKQLSSLNIGGPAAASKVLDMPDHKISHHPVPCPMSPLLTWACSRDGPLDGDTSRPDDGSDSDTEDAMDSDVIITPFKGKLTVAQRAYLLYRNRCHPDDTGRVLHGMSYVFWHKLVRVVRYDPLDNRQPNLAQSSDASDTDSDCDTVQPGDPVSPSGRRASARTGRPRACRYDFVGEYKHKWQQVLREKPAMVNIMRDIPRKDTQPVAHCRLLLCMYIPFFTLDDIKTTGMLAQKLAAAEETAKREAQNASFTASPDKQQDNSDKAEVHLCDYGDDEPGRSVIPTSARRLQTEFFVNDALRSFLAAGFSGDDSLPDTAFPLRSGRTRQQTMEDASHIVLDTDVAASTLFVARQESSLQQKSTSCAASMADDAQPVSSPSYSTGTDCGPPVQPYLIRLRAASHEGLSDEARGERDARRVATNAAVAQTDVGRTSKLQHSVAVSIAQEFGLNRRQRLAFFIFANGLLAQSRPNPPEALRIYIGGGAGTGKSHVLKAIKAFIECPAIAAEVPRGRLLTVAYQGKQAASVGGTTVHSVCSTGSRDGGNLSGDHDDQSSLPDAKAMHWKGVSVLAMEEVSMVGCNLLVQLHKAACSMFPLHKAKPFGNRVVVMLGDFHQLSPVKAKSLACGAGVSTRRRDMTVTRRYGADLFRSANACVMLDESNRFTPIYAPIMERCLRSECISDDVDLINSHVMRTSRKADSLFDARVIAFRNKVNTVLTVPMMRQPMTYTWGTNDRAPPRSQGQTMPKIILDIRRPPGHAVDCAAVYVALSRATGLDDLNLLFPVTLQDLNQPQNPDIVAIVNYLHRLDEATMMIFLKDPGSFTPAYATLDDIGEAGPRPPNKQPKRIGRHGPGATGRVAHLIPNEGNNCFFNSALALALAAWDGQPLPDTTAGTPAAGSFFAALQLLRDSMFDECDLSPNIVLIQPRPTRDSKTSGP</sequence>
<dbReference type="GO" id="GO:0016887">
    <property type="term" value="F:ATP hydrolysis activity"/>
    <property type="evidence" value="ECO:0007669"/>
    <property type="project" value="RHEA"/>
</dbReference>
<feature type="region of interest" description="Disordered" evidence="2">
    <location>
        <begin position="1717"/>
        <end position="1740"/>
    </location>
</feature>
<dbReference type="GO" id="GO:0043139">
    <property type="term" value="F:5'-3' DNA helicase activity"/>
    <property type="evidence" value="ECO:0007669"/>
    <property type="project" value="UniProtKB-EC"/>
</dbReference>
<feature type="compositionally biased region" description="Acidic residues" evidence="2">
    <location>
        <begin position="945"/>
        <end position="955"/>
    </location>
</feature>
<name>D7FSK0_ECTSI</name>
<dbReference type="OrthoDB" id="10039216at2759"/>
<keyword evidence="1" id="KW-0234">DNA repair</keyword>
<keyword evidence="1" id="KW-0547">Nucleotide-binding</keyword>
<dbReference type="STRING" id="2880.D7FSK0"/>
<evidence type="ECO:0000313" key="7">
    <source>
        <dbReference type="Proteomes" id="UP000002630"/>
    </source>
</evidence>
<evidence type="ECO:0000259" key="5">
    <source>
        <dbReference type="Pfam" id="PF20209"/>
    </source>
</evidence>
<evidence type="ECO:0000256" key="2">
    <source>
        <dbReference type="SAM" id="MobiDB-lite"/>
    </source>
</evidence>
<protein>
    <recommendedName>
        <fullName evidence="1">ATP-dependent DNA helicase</fullName>
        <ecNumber evidence="1">5.6.2.3</ecNumber>
    </recommendedName>
</protein>
<dbReference type="EMBL" id="FN649760">
    <property type="protein sequence ID" value="CBJ31141.1"/>
    <property type="molecule type" value="Genomic_DNA"/>
</dbReference>
<proteinExistence type="inferred from homology"/>
<dbReference type="Pfam" id="PF14214">
    <property type="entry name" value="Helitron_like_N"/>
    <property type="match status" value="1"/>
</dbReference>
<keyword evidence="1" id="KW-0227">DNA damage</keyword>
<feature type="domain" description="DNA helicase Pif1-like DEAD-box helicase" evidence="3">
    <location>
        <begin position="1363"/>
        <end position="1507"/>
    </location>
</feature>
<dbReference type="GO" id="GO:0000723">
    <property type="term" value="P:telomere maintenance"/>
    <property type="evidence" value="ECO:0007669"/>
    <property type="project" value="InterPro"/>
</dbReference>
<keyword evidence="1" id="KW-0347">Helicase</keyword>
<dbReference type="GO" id="GO:0006310">
    <property type="term" value="P:DNA recombination"/>
    <property type="evidence" value="ECO:0007669"/>
    <property type="project" value="UniProtKB-KW"/>
</dbReference>
<keyword evidence="7" id="KW-1185">Reference proteome</keyword>
<dbReference type="EC" id="5.6.2.3" evidence="1"/>
<comment type="similarity">
    <text evidence="1">Belongs to the helicase family.</text>
</comment>
<dbReference type="InterPro" id="IPR027417">
    <property type="entry name" value="P-loop_NTPase"/>
</dbReference>
<dbReference type="InterPro" id="IPR046700">
    <property type="entry name" value="DUF6570"/>
</dbReference>
<dbReference type="GO" id="GO:0005524">
    <property type="term" value="F:ATP binding"/>
    <property type="evidence" value="ECO:0007669"/>
    <property type="project" value="UniProtKB-KW"/>
</dbReference>
<dbReference type="Gene3D" id="3.40.50.300">
    <property type="entry name" value="P-loop containing nucleotide triphosphate hydrolases"/>
    <property type="match status" value="1"/>
</dbReference>
<dbReference type="Proteomes" id="UP000002630">
    <property type="component" value="Unassembled WGS sequence"/>
</dbReference>
<keyword evidence="1" id="KW-0378">Hydrolase</keyword>
<dbReference type="SUPFAM" id="SSF52540">
    <property type="entry name" value="P-loop containing nucleoside triphosphate hydrolases"/>
    <property type="match status" value="2"/>
</dbReference>
<evidence type="ECO:0000256" key="1">
    <source>
        <dbReference type="RuleBase" id="RU363044"/>
    </source>
</evidence>
<dbReference type="InterPro" id="IPR010285">
    <property type="entry name" value="DNA_helicase_pif1-like_DEAD"/>
</dbReference>
<dbReference type="InterPro" id="IPR051055">
    <property type="entry name" value="PIF1_helicase"/>
</dbReference>
<dbReference type="InParanoid" id="D7FSK0"/>
<feature type="domain" description="DUF6570" evidence="5">
    <location>
        <begin position="124"/>
        <end position="247"/>
    </location>
</feature>
<dbReference type="Pfam" id="PF20209">
    <property type="entry name" value="DUF6570"/>
    <property type="match status" value="1"/>
</dbReference>
<dbReference type="GO" id="GO:0006281">
    <property type="term" value="P:DNA repair"/>
    <property type="evidence" value="ECO:0007669"/>
    <property type="project" value="UniProtKB-KW"/>
</dbReference>
<keyword evidence="1" id="KW-0233">DNA recombination</keyword>
<comment type="cofactor">
    <cofactor evidence="1">
        <name>Mg(2+)</name>
        <dbReference type="ChEBI" id="CHEBI:18420"/>
    </cofactor>
</comment>
<dbReference type="eggNOG" id="KOG0987">
    <property type="taxonomic scope" value="Eukaryota"/>
</dbReference>
<dbReference type="Pfam" id="PF05970">
    <property type="entry name" value="PIF1"/>
    <property type="match status" value="1"/>
</dbReference>
<dbReference type="InterPro" id="IPR025476">
    <property type="entry name" value="Helitron_helicase-like"/>
</dbReference>
<feature type="region of interest" description="Disordered" evidence="2">
    <location>
        <begin position="297"/>
        <end position="328"/>
    </location>
</feature>
<reference evidence="6 7" key="1">
    <citation type="journal article" date="2010" name="Nature">
        <title>The Ectocarpus genome and the independent evolution of multicellularity in brown algae.</title>
        <authorList>
            <person name="Cock J.M."/>
            <person name="Sterck L."/>
            <person name="Rouze P."/>
            <person name="Scornet D."/>
            <person name="Allen A.E."/>
            <person name="Amoutzias G."/>
            <person name="Anthouard V."/>
            <person name="Artiguenave F."/>
            <person name="Aury J.M."/>
            <person name="Badger J.H."/>
            <person name="Beszteri B."/>
            <person name="Billiau K."/>
            <person name="Bonnet E."/>
            <person name="Bothwell J.H."/>
            <person name="Bowler C."/>
            <person name="Boyen C."/>
            <person name="Brownlee C."/>
            <person name="Carrano C.J."/>
            <person name="Charrier B."/>
            <person name="Cho G.Y."/>
            <person name="Coelho S.M."/>
            <person name="Collen J."/>
            <person name="Corre E."/>
            <person name="Da Silva C."/>
            <person name="Delage L."/>
            <person name="Delaroque N."/>
            <person name="Dittami S.M."/>
            <person name="Doulbeau S."/>
            <person name="Elias M."/>
            <person name="Farnham G."/>
            <person name="Gachon C.M."/>
            <person name="Gschloessl B."/>
            <person name="Heesch S."/>
            <person name="Jabbari K."/>
            <person name="Jubin C."/>
            <person name="Kawai H."/>
            <person name="Kimura K."/>
            <person name="Kloareg B."/>
            <person name="Kupper F.C."/>
            <person name="Lang D."/>
            <person name="Le Bail A."/>
            <person name="Leblanc C."/>
            <person name="Lerouge P."/>
            <person name="Lohr M."/>
            <person name="Lopez P.J."/>
            <person name="Martens C."/>
            <person name="Maumus F."/>
            <person name="Michel G."/>
            <person name="Miranda-Saavedra D."/>
            <person name="Morales J."/>
            <person name="Moreau H."/>
            <person name="Motomura T."/>
            <person name="Nagasato C."/>
            <person name="Napoli C.A."/>
            <person name="Nelson D.R."/>
            <person name="Nyvall-Collen P."/>
            <person name="Peters A.F."/>
            <person name="Pommier C."/>
            <person name="Potin P."/>
            <person name="Poulain J."/>
            <person name="Quesneville H."/>
            <person name="Read B."/>
            <person name="Rensing S.A."/>
            <person name="Ritter A."/>
            <person name="Rousvoal S."/>
            <person name="Samanta M."/>
            <person name="Samson G."/>
            <person name="Schroeder D.C."/>
            <person name="Segurens B."/>
            <person name="Strittmatter M."/>
            <person name="Tonon T."/>
            <person name="Tregear J.W."/>
            <person name="Valentin K."/>
            <person name="von Dassow P."/>
            <person name="Yamagishi T."/>
            <person name="Van de Peer Y."/>
            <person name="Wincker P."/>
        </authorList>
    </citation>
    <scope>NUCLEOTIDE SEQUENCE [LARGE SCALE GENOMIC DNA]</scope>
    <source>
        <strain evidence="7">Ec32 / CCAP1310/4</strain>
    </source>
</reference>